<accession>A0A9W9HQE1</accession>
<gene>
    <name evidence="6" type="ORF">N7492_009786</name>
</gene>
<dbReference type="InterPro" id="IPR007568">
    <property type="entry name" value="RTA1"/>
</dbReference>
<feature type="transmembrane region" description="Helical" evidence="5">
    <location>
        <begin position="150"/>
        <end position="175"/>
    </location>
</feature>
<dbReference type="EMBL" id="JAPQKO010000007">
    <property type="protein sequence ID" value="KAJ5152506.1"/>
    <property type="molecule type" value="Genomic_DNA"/>
</dbReference>
<keyword evidence="3 5" id="KW-1133">Transmembrane helix</keyword>
<evidence type="ECO:0000313" key="7">
    <source>
        <dbReference type="Proteomes" id="UP001146351"/>
    </source>
</evidence>
<comment type="subcellular location">
    <subcellularLocation>
        <location evidence="1">Membrane</location>
        <topology evidence="1">Multi-pass membrane protein</topology>
    </subcellularLocation>
</comment>
<dbReference type="PANTHER" id="PTHR31465">
    <property type="entry name" value="PROTEIN RTA1-RELATED"/>
    <property type="match status" value="1"/>
</dbReference>
<organism evidence="6 7">
    <name type="scientific">Penicillium capsulatum</name>
    <dbReference type="NCBI Taxonomy" id="69766"/>
    <lineage>
        <taxon>Eukaryota</taxon>
        <taxon>Fungi</taxon>
        <taxon>Dikarya</taxon>
        <taxon>Ascomycota</taxon>
        <taxon>Pezizomycotina</taxon>
        <taxon>Eurotiomycetes</taxon>
        <taxon>Eurotiomycetidae</taxon>
        <taxon>Eurotiales</taxon>
        <taxon>Aspergillaceae</taxon>
        <taxon>Penicillium</taxon>
    </lineage>
</organism>
<evidence type="ECO:0000256" key="5">
    <source>
        <dbReference type="SAM" id="Phobius"/>
    </source>
</evidence>
<evidence type="ECO:0000256" key="4">
    <source>
        <dbReference type="ARBA" id="ARBA00023136"/>
    </source>
</evidence>
<protein>
    <submittedName>
        <fullName evidence="6">Uncharacterized protein</fullName>
    </submittedName>
</protein>
<dbReference type="PANTHER" id="PTHR31465:SF34">
    <property type="entry name" value="DOMAIN PROTEIN, PUTATIVE (AFU_ORTHOLOGUE AFUA_3G00480)-RELATED"/>
    <property type="match status" value="1"/>
</dbReference>
<dbReference type="Proteomes" id="UP001146351">
    <property type="component" value="Unassembled WGS sequence"/>
</dbReference>
<keyword evidence="2 5" id="KW-0812">Transmembrane</keyword>
<feature type="transmembrane region" description="Helical" evidence="5">
    <location>
        <begin position="37"/>
        <end position="58"/>
    </location>
</feature>
<comment type="caution">
    <text evidence="6">The sequence shown here is derived from an EMBL/GenBank/DDBJ whole genome shotgun (WGS) entry which is preliminary data.</text>
</comment>
<feature type="transmembrane region" description="Helical" evidence="5">
    <location>
        <begin position="81"/>
        <end position="102"/>
    </location>
</feature>
<evidence type="ECO:0000256" key="1">
    <source>
        <dbReference type="ARBA" id="ARBA00004141"/>
    </source>
</evidence>
<dbReference type="AlphaFoldDB" id="A0A9W9HQE1"/>
<proteinExistence type="predicted"/>
<evidence type="ECO:0000256" key="3">
    <source>
        <dbReference type="ARBA" id="ARBA00022989"/>
    </source>
</evidence>
<name>A0A9W9HQE1_9EURO</name>
<keyword evidence="7" id="KW-1185">Reference proteome</keyword>
<reference evidence="6" key="2">
    <citation type="journal article" date="2023" name="IMA Fungus">
        <title>Comparative genomic study of the Penicillium genus elucidates a diverse pangenome and 15 lateral gene transfer events.</title>
        <authorList>
            <person name="Petersen C."/>
            <person name="Sorensen T."/>
            <person name="Nielsen M.R."/>
            <person name="Sondergaard T.E."/>
            <person name="Sorensen J.L."/>
            <person name="Fitzpatrick D.A."/>
            <person name="Frisvad J.C."/>
            <person name="Nielsen K.L."/>
        </authorList>
    </citation>
    <scope>NUCLEOTIDE SEQUENCE</scope>
    <source>
        <strain evidence="6">IBT 21917</strain>
    </source>
</reference>
<dbReference type="GO" id="GO:0016020">
    <property type="term" value="C:membrane"/>
    <property type="evidence" value="ECO:0007669"/>
    <property type="project" value="UniProtKB-SubCell"/>
</dbReference>
<sequence length="258" mass="27991">MAISKPIAPTVLAALFFTSTAIHTWQCLHYQTWQWMAPHLFCAAILTMGYTLAAVYAFDGTTSIPFLAPTHSLAVHLISRIFIRIAPPILVLANLHVFTFLLQRLPILPSILLERSMIVLTGLTCCIEATEGVGVALRFNSRRNYTDAGWILAATALALQVCTLAAGIAILGLFGRRYRKTKTKDPITLGLLAVISLSMALVLIRSAGCLVQDARAAVHARNALQAPFWVADGVEGAILLVNSLLWNVCNRTKSSANP</sequence>
<keyword evidence="4 5" id="KW-0472">Membrane</keyword>
<evidence type="ECO:0000313" key="6">
    <source>
        <dbReference type="EMBL" id="KAJ5152506.1"/>
    </source>
</evidence>
<evidence type="ECO:0000256" key="2">
    <source>
        <dbReference type="ARBA" id="ARBA00022692"/>
    </source>
</evidence>
<reference evidence="6" key="1">
    <citation type="submission" date="2022-11" db="EMBL/GenBank/DDBJ databases">
        <authorList>
            <person name="Petersen C."/>
        </authorList>
    </citation>
    <scope>NUCLEOTIDE SEQUENCE</scope>
    <source>
        <strain evidence="6">IBT 21917</strain>
    </source>
</reference>
<feature type="transmembrane region" description="Helical" evidence="5">
    <location>
        <begin position="187"/>
        <end position="208"/>
    </location>
</feature>